<keyword evidence="3" id="KW-1185">Reference proteome</keyword>
<evidence type="ECO:0000313" key="3">
    <source>
        <dbReference type="Proteomes" id="UP000554482"/>
    </source>
</evidence>
<evidence type="ECO:0000256" key="1">
    <source>
        <dbReference type="SAM" id="Coils"/>
    </source>
</evidence>
<dbReference type="EMBL" id="JABWDY010010405">
    <property type="protein sequence ID" value="KAF5200694.1"/>
    <property type="molecule type" value="Genomic_DNA"/>
</dbReference>
<proteinExistence type="predicted"/>
<evidence type="ECO:0000313" key="2">
    <source>
        <dbReference type="EMBL" id="KAF5200694.1"/>
    </source>
</evidence>
<sequence length="179" mass="20282">MAMLECLGSLCAGIVLNVFTCSIKHLNYLHELEQNLDQLREKFGELNALRNDVKNSVDAQVGRMMTNQVKQWLQIVDARGLEVNQILSEGRQHLDRRCLNGCCPKNCWSSYKLGKQVAKKLSDVDKLLGRGVFPVVAMDPPPSRVQRLPEDFTQTCYHSLCREVGDPRFMSIPLAMFSL</sequence>
<keyword evidence="1" id="KW-0175">Coiled coil</keyword>
<reference evidence="2 3" key="1">
    <citation type="submission" date="2020-06" db="EMBL/GenBank/DDBJ databases">
        <title>Transcriptomic and genomic resources for Thalictrum thalictroides and T. hernandezii: Facilitating candidate gene discovery in an emerging model plant lineage.</title>
        <authorList>
            <person name="Arias T."/>
            <person name="Riano-Pachon D.M."/>
            <person name="Di Stilio V.S."/>
        </authorList>
    </citation>
    <scope>NUCLEOTIDE SEQUENCE [LARGE SCALE GENOMIC DNA]</scope>
    <source>
        <strain evidence="3">cv. WT478/WT964</strain>
        <tissue evidence="2">Leaves</tissue>
    </source>
</reference>
<organism evidence="2 3">
    <name type="scientific">Thalictrum thalictroides</name>
    <name type="common">Rue-anemone</name>
    <name type="synonym">Anemone thalictroides</name>
    <dbReference type="NCBI Taxonomy" id="46969"/>
    <lineage>
        <taxon>Eukaryota</taxon>
        <taxon>Viridiplantae</taxon>
        <taxon>Streptophyta</taxon>
        <taxon>Embryophyta</taxon>
        <taxon>Tracheophyta</taxon>
        <taxon>Spermatophyta</taxon>
        <taxon>Magnoliopsida</taxon>
        <taxon>Ranunculales</taxon>
        <taxon>Ranunculaceae</taxon>
        <taxon>Thalictroideae</taxon>
        <taxon>Thalictrum</taxon>
    </lineage>
</organism>
<protein>
    <submittedName>
        <fullName evidence="2">Disease resistance protein (CC-NBS-LRR class) family protein</fullName>
    </submittedName>
</protein>
<dbReference type="Proteomes" id="UP000554482">
    <property type="component" value="Unassembled WGS sequence"/>
</dbReference>
<dbReference type="AlphaFoldDB" id="A0A7J6WTG2"/>
<gene>
    <name evidence="2" type="ORF">FRX31_009717</name>
</gene>
<name>A0A7J6WTG2_THATH</name>
<accession>A0A7J6WTG2</accession>
<dbReference type="OrthoDB" id="664960at2759"/>
<comment type="caution">
    <text evidence="2">The sequence shown here is derived from an EMBL/GenBank/DDBJ whole genome shotgun (WGS) entry which is preliminary data.</text>
</comment>
<feature type="coiled-coil region" evidence="1">
    <location>
        <begin position="22"/>
        <end position="56"/>
    </location>
</feature>